<dbReference type="AlphaFoldDB" id="A0A1S1HVA0"/>
<dbReference type="CDD" id="cd14744">
    <property type="entry name" value="PAAR_CT_2"/>
    <property type="match status" value="1"/>
</dbReference>
<organism evidence="1 2">
    <name type="scientific">Providencia stuartii</name>
    <dbReference type="NCBI Taxonomy" id="588"/>
    <lineage>
        <taxon>Bacteria</taxon>
        <taxon>Pseudomonadati</taxon>
        <taxon>Pseudomonadota</taxon>
        <taxon>Gammaproteobacteria</taxon>
        <taxon>Enterobacterales</taxon>
        <taxon>Morganellaceae</taxon>
        <taxon>Providencia</taxon>
    </lineage>
</organism>
<dbReference type="Pfam" id="PF13988">
    <property type="entry name" value="DUF4225"/>
    <property type="match status" value="1"/>
</dbReference>
<evidence type="ECO:0000313" key="1">
    <source>
        <dbReference type="EMBL" id="OHT24250.1"/>
    </source>
</evidence>
<comment type="caution">
    <text evidence="1">The sequence shown here is derived from an EMBL/GenBank/DDBJ whole genome shotgun (WGS) entry which is preliminary data.</text>
</comment>
<name>A0A1S1HVA0_PROST</name>
<dbReference type="InterPro" id="IPR008727">
    <property type="entry name" value="PAAR_motif"/>
</dbReference>
<dbReference type="InterPro" id="IPR025320">
    <property type="entry name" value="DUF4225"/>
</dbReference>
<reference evidence="1 2" key="1">
    <citation type="submission" date="2016-03" db="EMBL/GenBank/DDBJ databases">
        <title>Genome sequence of Providencia stuartii strain, isolated from the salivary glands of larval Lucilia sericata.</title>
        <authorList>
            <person name="Yuan Y."/>
            <person name="Zhang Y."/>
            <person name="Fu S."/>
            <person name="Crippen T.L."/>
            <person name="Visi D."/>
            <person name="Benbow M.E."/>
            <person name="Allen M."/>
            <person name="Tomberlin J.K."/>
            <person name="Sze S.-H."/>
            <person name="Tarone A.M."/>
        </authorList>
    </citation>
    <scope>NUCLEOTIDE SEQUENCE [LARGE SCALE GENOMIC DNA]</scope>
    <source>
        <strain evidence="1 2">Crippen</strain>
    </source>
</reference>
<dbReference type="Proteomes" id="UP000179588">
    <property type="component" value="Unassembled WGS sequence"/>
</dbReference>
<accession>A0A1S1HVA0</accession>
<protein>
    <submittedName>
        <fullName evidence="1">Killer protein of pyocin s3</fullName>
    </submittedName>
</protein>
<keyword evidence="2" id="KW-1185">Reference proteome</keyword>
<dbReference type="Pfam" id="PF05488">
    <property type="entry name" value="PAAR_motif"/>
    <property type="match status" value="1"/>
</dbReference>
<dbReference type="EMBL" id="LVIE01000164">
    <property type="protein sequence ID" value="OHT24250.1"/>
    <property type="molecule type" value="Genomic_DNA"/>
</dbReference>
<gene>
    <name evidence="1" type="ORF">A3Q29_18775</name>
</gene>
<dbReference type="Gene3D" id="2.60.200.60">
    <property type="match status" value="1"/>
</dbReference>
<proteinExistence type="predicted"/>
<sequence>MAIGYFLRVGDKTTCGGQIITGDNTFIFHGRSAARQGDLVTCGKHSGTYNILGGVSNVWGNGRMMAGTLDSFSSCPCKARLINSITDCYSKEDEPMSRAYNPVAPEPPTQQPISQSSNNYAPPIIANDSNKIRIDAQHLIDCADELCEKHLYFAETKESFKSDIKSVADQIVHEVESGQKSYEQGAAELKQEESDLFEQSKYWILNGLSILGGAAQIWAGGALCATGGGCIIGAVLIAHGSNNIYEGAMGIYEGNTDAKGPLREGYIAAATGLGFDKSMGVLAYDMADFGLSLHGKLKLLPKLNAFGEIEKPLYLNKHARQDTERAYKQMRDYLLTFELGLDAVAIYKLKDDIKNAFFLDKKSGEVMMFVKEPEKVTNVKHIITDDCRLIIGIESQTGGSVYYECPNPADSSKVINVSGDGDILE</sequence>
<evidence type="ECO:0000313" key="2">
    <source>
        <dbReference type="Proteomes" id="UP000179588"/>
    </source>
</evidence>